<sequence length="210" mass="21335">MKLTKTITLAAVLALFGTAHAASLIDTGSPDGSKPGYALDTSNFLAVQFNAGAAWHIDGLSAYLSGGKAGEHFTVALYADSSAHLPGDLIAASTVEFSADGWNKSSALNWSLPTAGSYWLALEGATTEVIPGLPEPDGSFVANAGGLAMPGLTAFSDGGFAGYQASPGIQFGLQLTGAVPEPSSYLLLLAGLGLVGATRTKTNRRSDKQA</sequence>
<evidence type="ECO:0000259" key="2">
    <source>
        <dbReference type="Pfam" id="PF07589"/>
    </source>
</evidence>
<feature type="chain" id="PRO_5045997315" evidence="1">
    <location>
        <begin position="22"/>
        <end position="210"/>
    </location>
</feature>
<gene>
    <name evidence="3" type="ORF">PRZ03_02915</name>
</gene>
<dbReference type="RefSeq" id="WP_273598938.1">
    <property type="nucleotide sequence ID" value="NZ_JAQQXT010000001.1"/>
</dbReference>
<reference evidence="3 4" key="1">
    <citation type="submission" date="2022-10" db="EMBL/GenBank/DDBJ databases">
        <title>Paucibacter sp. hw1 Genome sequencing.</title>
        <authorList>
            <person name="Park S."/>
        </authorList>
    </citation>
    <scope>NUCLEOTIDE SEQUENCE [LARGE SCALE GENOMIC DNA]</scope>
    <source>
        <strain evidence="4">hw1</strain>
    </source>
</reference>
<protein>
    <submittedName>
        <fullName evidence="3">PEP-CTERM sorting domain-containing protein</fullName>
    </submittedName>
</protein>
<dbReference type="Proteomes" id="UP001221189">
    <property type="component" value="Unassembled WGS sequence"/>
</dbReference>
<evidence type="ECO:0000313" key="4">
    <source>
        <dbReference type="Proteomes" id="UP001221189"/>
    </source>
</evidence>
<dbReference type="InterPro" id="IPR013424">
    <property type="entry name" value="Ice-binding_C"/>
</dbReference>
<proteinExistence type="predicted"/>
<feature type="domain" description="Ice-binding protein C-terminal" evidence="2">
    <location>
        <begin position="178"/>
        <end position="199"/>
    </location>
</feature>
<dbReference type="NCBIfam" id="TIGR02595">
    <property type="entry name" value="PEP_CTERM"/>
    <property type="match status" value="1"/>
</dbReference>
<dbReference type="Pfam" id="PF07589">
    <property type="entry name" value="PEP-CTERM"/>
    <property type="match status" value="1"/>
</dbReference>
<keyword evidence="4" id="KW-1185">Reference proteome</keyword>
<dbReference type="EMBL" id="JAQQXT010000001">
    <property type="protein sequence ID" value="MDC8770510.1"/>
    <property type="molecule type" value="Genomic_DNA"/>
</dbReference>
<organism evidence="3 4">
    <name type="scientific">Roseateles albus</name>
    <dbReference type="NCBI Taxonomy" id="2987525"/>
    <lineage>
        <taxon>Bacteria</taxon>
        <taxon>Pseudomonadati</taxon>
        <taxon>Pseudomonadota</taxon>
        <taxon>Betaproteobacteria</taxon>
        <taxon>Burkholderiales</taxon>
        <taxon>Sphaerotilaceae</taxon>
        <taxon>Roseateles</taxon>
    </lineage>
</organism>
<comment type="caution">
    <text evidence="3">The sequence shown here is derived from an EMBL/GenBank/DDBJ whole genome shotgun (WGS) entry which is preliminary data.</text>
</comment>
<accession>A0ABT5K984</accession>
<feature type="signal peptide" evidence="1">
    <location>
        <begin position="1"/>
        <end position="21"/>
    </location>
</feature>
<evidence type="ECO:0000256" key="1">
    <source>
        <dbReference type="SAM" id="SignalP"/>
    </source>
</evidence>
<keyword evidence="1" id="KW-0732">Signal</keyword>
<name>A0ABT5K984_9BURK</name>
<evidence type="ECO:0000313" key="3">
    <source>
        <dbReference type="EMBL" id="MDC8770510.1"/>
    </source>
</evidence>